<feature type="region of interest" description="Disordered" evidence="1">
    <location>
        <begin position="1"/>
        <end position="397"/>
    </location>
</feature>
<feature type="compositionally biased region" description="Low complexity" evidence="1">
    <location>
        <begin position="204"/>
        <end position="216"/>
    </location>
</feature>
<evidence type="ECO:0000313" key="3">
    <source>
        <dbReference type="Proteomes" id="UP001444661"/>
    </source>
</evidence>
<dbReference type="EMBL" id="JAQQWK010000001">
    <property type="protein sequence ID" value="KAK8056160.1"/>
    <property type="molecule type" value="Genomic_DNA"/>
</dbReference>
<comment type="caution">
    <text evidence="2">The sequence shown here is derived from an EMBL/GenBank/DDBJ whole genome shotgun (WGS) entry which is preliminary data.</text>
</comment>
<protein>
    <submittedName>
        <fullName evidence="2">Uncharacterized protein</fullName>
    </submittedName>
</protein>
<feature type="compositionally biased region" description="Polar residues" evidence="1">
    <location>
        <begin position="76"/>
        <end position="88"/>
    </location>
</feature>
<feature type="compositionally biased region" description="Basic and acidic residues" evidence="1">
    <location>
        <begin position="360"/>
        <end position="373"/>
    </location>
</feature>
<reference evidence="2 3" key="1">
    <citation type="submission" date="2023-01" db="EMBL/GenBank/DDBJ databases">
        <title>Analysis of 21 Apiospora genomes using comparative genomics revels a genus with tremendous synthesis potential of carbohydrate active enzymes and secondary metabolites.</title>
        <authorList>
            <person name="Sorensen T."/>
        </authorList>
    </citation>
    <scope>NUCLEOTIDE SEQUENCE [LARGE SCALE GENOMIC DNA]</scope>
    <source>
        <strain evidence="2 3">CBS 33761</strain>
    </source>
</reference>
<dbReference type="Proteomes" id="UP001444661">
    <property type="component" value="Unassembled WGS sequence"/>
</dbReference>
<feature type="compositionally biased region" description="Low complexity" evidence="1">
    <location>
        <begin position="89"/>
        <end position="114"/>
    </location>
</feature>
<feature type="compositionally biased region" description="Polar residues" evidence="1">
    <location>
        <begin position="326"/>
        <end position="355"/>
    </location>
</feature>
<name>A0ABR1UBA0_9PEZI</name>
<accession>A0ABR1UBA0</accession>
<gene>
    <name evidence="2" type="ORF">PG993_001387</name>
</gene>
<keyword evidence="3" id="KW-1185">Reference proteome</keyword>
<proteinExistence type="predicted"/>
<feature type="compositionally biased region" description="Polar residues" evidence="1">
    <location>
        <begin position="221"/>
        <end position="231"/>
    </location>
</feature>
<evidence type="ECO:0000256" key="1">
    <source>
        <dbReference type="SAM" id="MobiDB-lite"/>
    </source>
</evidence>
<feature type="compositionally biased region" description="Low complexity" evidence="1">
    <location>
        <begin position="30"/>
        <end position="50"/>
    </location>
</feature>
<organism evidence="2 3">
    <name type="scientific">Apiospora rasikravindrae</name>
    <dbReference type="NCBI Taxonomy" id="990691"/>
    <lineage>
        <taxon>Eukaryota</taxon>
        <taxon>Fungi</taxon>
        <taxon>Dikarya</taxon>
        <taxon>Ascomycota</taxon>
        <taxon>Pezizomycotina</taxon>
        <taxon>Sordariomycetes</taxon>
        <taxon>Xylariomycetidae</taxon>
        <taxon>Amphisphaeriales</taxon>
        <taxon>Apiosporaceae</taxon>
        <taxon>Apiospora</taxon>
    </lineage>
</organism>
<feature type="compositionally biased region" description="Basic and acidic residues" evidence="1">
    <location>
        <begin position="309"/>
        <end position="325"/>
    </location>
</feature>
<feature type="compositionally biased region" description="Acidic residues" evidence="1">
    <location>
        <begin position="143"/>
        <end position="154"/>
    </location>
</feature>
<sequence>MMARRHVPQPLPLADESHLTPNSNDHLSESIVSPAGVSPVSSSSASSQVQLHPSRPGLRVRPSAGSTHPRKPSKPPQGQYQSPISTEGQQAQPSQSEPSLPAAALLPSSSHSQPNYSQDSQATFRLPRSKYQARPAITTSPPEIEDDDDDDFEDDYHRYQQHQAKNKTTYPAIEEPPPPNLWPREDLSNFQFASQPISRPPSRPSTQPSSRPSTQPAPQLPSRSTPFPTLPQQQHQQQSSAREAEKHSRNGSRFFNFSKGPKAGNLHPGRHRSPSRSQNYLPVDTPDDAASRDIDVPSMSDRVSSKASKHSDHSSVDPSVPRDDQSLPSRSDASLASGATENEQLKNNPNPFTRLNRSRSVKDKDKETPRTKDMASTSTQVKIQEPERAHTLPVNNR</sequence>
<evidence type="ECO:0000313" key="2">
    <source>
        <dbReference type="EMBL" id="KAK8056160.1"/>
    </source>
</evidence>